<gene>
    <name evidence="1" type="ORF">P5673_014098</name>
</gene>
<name>A0AAD9V632_ACRCE</name>
<dbReference type="AlphaFoldDB" id="A0AAD9V632"/>
<evidence type="ECO:0000313" key="2">
    <source>
        <dbReference type="Proteomes" id="UP001249851"/>
    </source>
</evidence>
<organism evidence="1 2">
    <name type="scientific">Acropora cervicornis</name>
    <name type="common">Staghorn coral</name>
    <dbReference type="NCBI Taxonomy" id="6130"/>
    <lineage>
        <taxon>Eukaryota</taxon>
        <taxon>Metazoa</taxon>
        <taxon>Cnidaria</taxon>
        <taxon>Anthozoa</taxon>
        <taxon>Hexacorallia</taxon>
        <taxon>Scleractinia</taxon>
        <taxon>Astrocoeniina</taxon>
        <taxon>Acroporidae</taxon>
        <taxon>Acropora</taxon>
    </lineage>
</organism>
<dbReference type="SUPFAM" id="SSF53098">
    <property type="entry name" value="Ribonuclease H-like"/>
    <property type="match status" value="1"/>
</dbReference>
<evidence type="ECO:0008006" key="3">
    <source>
        <dbReference type="Google" id="ProtNLM"/>
    </source>
</evidence>
<dbReference type="GO" id="GO:0003676">
    <property type="term" value="F:nucleic acid binding"/>
    <property type="evidence" value="ECO:0007669"/>
    <property type="project" value="InterPro"/>
</dbReference>
<comment type="caution">
    <text evidence="1">The sequence shown here is derived from an EMBL/GenBank/DDBJ whole genome shotgun (WGS) entry which is preliminary data.</text>
</comment>
<dbReference type="InterPro" id="IPR036397">
    <property type="entry name" value="RNaseH_sf"/>
</dbReference>
<accession>A0AAD9V632</accession>
<dbReference type="Gene3D" id="3.30.420.10">
    <property type="entry name" value="Ribonuclease H-like superfamily/Ribonuclease H"/>
    <property type="match status" value="1"/>
</dbReference>
<reference evidence="1" key="1">
    <citation type="journal article" date="2023" name="G3 (Bethesda)">
        <title>Whole genome assembly and annotation of the endangered Caribbean coral Acropora cervicornis.</title>
        <authorList>
            <person name="Selwyn J.D."/>
            <person name="Vollmer S.V."/>
        </authorList>
    </citation>
    <scope>NUCLEOTIDE SEQUENCE</scope>
    <source>
        <strain evidence="1">K2</strain>
    </source>
</reference>
<evidence type="ECO:0000313" key="1">
    <source>
        <dbReference type="EMBL" id="KAK2562442.1"/>
    </source>
</evidence>
<dbReference type="InterPro" id="IPR012337">
    <property type="entry name" value="RNaseH-like_sf"/>
</dbReference>
<keyword evidence="2" id="KW-1185">Reference proteome</keyword>
<sequence length="183" mass="20733">MEKKLGEQIMAPAWDSTALDFFGPFKVKDEVKKRTTGKAYGLIFSLVSQQELFTWIFSSADAPWQNGISEALIKSVKTAITLAIGESLMTFSEVQIVCFEAANVINERPIGRHPTSPDDKSYLCPNDLLLGRSTSQHTITVNQGNQLICIMQEDTLQSNDQLTDWYCFYQWKKRSTNLTEHMI</sequence>
<reference evidence="1" key="2">
    <citation type="journal article" date="2023" name="Science">
        <title>Genomic signatures of disease resistance in endangered staghorn corals.</title>
        <authorList>
            <person name="Vollmer S.V."/>
            <person name="Selwyn J.D."/>
            <person name="Despard B.A."/>
            <person name="Roesel C.L."/>
        </authorList>
    </citation>
    <scope>NUCLEOTIDE SEQUENCE</scope>
    <source>
        <strain evidence="1">K2</strain>
    </source>
</reference>
<dbReference type="Proteomes" id="UP001249851">
    <property type="component" value="Unassembled WGS sequence"/>
</dbReference>
<protein>
    <recommendedName>
        <fullName evidence="3">Integrase catalytic domain-containing protein</fullName>
    </recommendedName>
</protein>
<dbReference type="EMBL" id="JARQWQ010000028">
    <property type="protein sequence ID" value="KAK2562442.1"/>
    <property type="molecule type" value="Genomic_DNA"/>
</dbReference>
<proteinExistence type="predicted"/>